<evidence type="ECO:0000313" key="2">
    <source>
        <dbReference type="EMBL" id="SMQ61045.1"/>
    </source>
</evidence>
<accession>A0A1Y6EEP8</accession>
<dbReference type="Proteomes" id="UP000194474">
    <property type="component" value="Unassembled WGS sequence"/>
</dbReference>
<name>A0A1Y6EEP8_9HYPH</name>
<feature type="chain" id="PRO_5012011982" evidence="1">
    <location>
        <begin position="24"/>
        <end position="190"/>
    </location>
</feature>
<gene>
    <name evidence="2" type="ORF">SAMN06295905_0464</name>
</gene>
<organism evidence="2 3">
    <name type="scientific">Devosia lucknowensis</name>
    <dbReference type="NCBI Taxonomy" id="1096929"/>
    <lineage>
        <taxon>Bacteria</taxon>
        <taxon>Pseudomonadati</taxon>
        <taxon>Pseudomonadota</taxon>
        <taxon>Alphaproteobacteria</taxon>
        <taxon>Hyphomicrobiales</taxon>
        <taxon>Devosiaceae</taxon>
        <taxon>Devosia</taxon>
    </lineage>
</organism>
<sequence length="190" mass="20141">MSPRIGLPLVIAILVAAMPPAVADHHGLVARLDLSAWVGEWQASDEQRIFITLPDKKGLRFDGAATYGATDPERVEIGAVNVGDFSVRVPSRWIGADNTIDIAVNADGAAVPRDEADDYDCTLSLQLDWDAQFIVVTDNGMCGGLNVTFTGRYEKRPSGETSLEGNAGLTSFAAERVAAGQRPVGALTDA</sequence>
<dbReference type="RefSeq" id="WP_140048859.1">
    <property type="nucleotide sequence ID" value="NZ_FXWK01000001.1"/>
</dbReference>
<dbReference type="EMBL" id="FXWK01000001">
    <property type="protein sequence ID" value="SMQ61045.1"/>
    <property type="molecule type" value="Genomic_DNA"/>
</dbReference>
<protein>
    <submittedName>
        <fullName evidence="2">Uncharacterized protein</fullName>
    </submittedName>
</protein>
<reference evidence="3" key="1">
    <citation type="submission" date="2017-04" db="EMBL/GenBank/DDBJ databases">
        <authorList>
            <person name="Varghese N."/>
            <person name="Submissions S."/>
        </authorList>
    </citation>
    <scope>NUCLEOTIDE SEQUENCE [LARGE SCALE GENOMIC DNA]</scope>
</reference>
<keyword evidence="3" id="KW-1185">Reference proteome</keyword>
<proteinExistence type="predicted"/>
<feature type="signal peptide" evidence="1">
    <location>
        <begin position="1"/>
        <end position="23"/>
    </location>
</feature>
<dbReference type="AlphaFoldDB" id="A0A1Y6EEP8"/>
<dbReference type="OrthoDB" id="6847114at2"/>
<evidence type="ECO:0000256" key="1">
    <source>
        <dbReference type="SAM" id="SignalP"/>
    </source>
</evidence>
<keyword evidence="1" id="KW-0732">Signal</keyword>
<evidence type="ECO:0000313" key="3">
    <source>
        <dbReference type="Proteomes" id="UP000194474"/>
    </source>
</evidence>